<feature type="region of interest" description="Disordered" evidence="1">
    <location>
        <begin position="1"/>
        <end position="21"/>
    </location>
</feature>
<keyword evidence="2" id="KW-0812">Transmembrane</keyword>
<keyword evidence="2" id="KW-0472">Membrane</keyword>
<sequence length="562" mass="62700">MRSRLSKETSPGLTQADRSHTSTSRYRLERSRFSPAAWLFVVLFAFLGLSFIISELHRFWYSRRSAAVNSVLSRFTSKPPLVDRTILEKIASLDLEDETNSNLATEFSIPIGIKSSDVVSPFHRPPRVTHLPEVQPQASLNLEMESQDRVCLEGNADHILSSCKFLLPLKIGDLAVNAHAHLIQLFELARALNRTLVLPTVGKNKVGVCRRWGFGVYYDEQAFSSKSSRGSNAVIRQDRFRTWVDSLASPPSTQVVFLDRTYPKNFPPVAVDEHVHGNLGISIYDNPDIATTLHRQTGCLNRKFPRLDLVGPFPQLLVVVDDRHKQESGGGDISKMLLAKLSEPTLTNAQSNPLTKTSDHSTDHDPDRAQISPDVLVVSWNIPIPIFQPYQIPTLRYSPQLRALAARLVRRLGPYIAVTWDVETSEADSILGCAEALRSTLHYVLGTYDQLGIRKIWLAGNLSPLDLVHSPELFCTSRPTEEFFTTDIKLTGVHQELEGMAREGEEVDDLANSGDEVARKQEVLNDAGILGILDKLVSMRSTIFVTASKSCGKTRFVLLSPR</sequence>
<keyword evidence="4" id="KW-1185">Reference proteome</keyword>
<evidence type="ECO:0000256" key="1">
    <source>
        <dbReference type="SAM" id="MobiDB-lite"/>
    </source>
</evidence>
<evidence type="ECO:0000256" key="2">
    <source>
        <dbReference type="SAM" id="Phobius"/>
    </source>
</evidence>
<accession>A0A9P6L1Q8</accession>
<dbReference type="Proteomes" id="UP000736335">
    <property type="component" value="Unassembled WGS sequence"/>
</dbReference>
<feature type="transmembrane region" description="Helical" evidence="2">
    <location>
        <begin position="35"/>
        <end position="53"/>
    </location>
</feature>
<gene>
    <name evidence="3" type="ORF">BJ322DRAFT_1172835</name>
</gene>
<dbReference type="EMBL" id="WIUZ02000021">
    <property type="protein sequence ID" value="KAF9778895.1"/>
    <property type="molecule type" value="Genomic_DNA"/>
</dbReference>
<feature type="region of interest" description="Disordered" evidence="1">
    <location>
        <begin position="348"/>
        <end position="368"/>
    </location>
</feature>
<evidence type="ECO:0000313" key="3">
    <source>
        <dbReference type="EMBL" id="KAF9778895.1"/>
    </source>
</evidence>
<reference evidence="3" key="2">
    <citation type="submission" date="2020-11" db="EMBL/GenBank/DDBJ databases">
        <authorList>
            <consortium name="DOE Joint Genome Institute"/>
            <person name="Kuo A."/>
            <person name="Miyauchi S."/>
            <person name="Kiss E."/>
            <person name="Drula E."/>
            <person name="Kohler A."/>
            <person name="Sanchez-Garcia M."/>
            <person name="Andreopoulos B."/>
            <person name="Barry K.W."/>
            <person name="Bonito G."/>
            <person name="Buee M."/>
            <person name="Carver A."/>
            <person name="Chen C."/>
            <person name="Cichocki N."/>
            <person name="Clum A."/>
            <person name="Culley D."/>
            <person name="Crous P.W."/>
            <person name="Fauchery L."/>
            <person name="Girlanda M."/>
            <person name="Hayes R."/>
            <person name="Keri Z."/>
            <person name="Labutti K."/>
            <person name="Lipzen A."/>
            <person name="Lombard V."/>
            <person name="Magnuson J."/>
            <person name="Maillard F."/>
            <person name="Morin E."/>
            <person name="Murat C."/>
            <person name="Nolan M."/>
            <person name="Ohm R."/>
            <person name="Pangilinan J."/>
            <person name="Pereira M."/>
            <person name="Perotto S."/>
            <person name="Peter M."/>
            <person name="Riley R."/>
            <person name="Sitrit Y."/>
            <person name="Stielow B."/>
            <person name="Szollosi G."/>
            <person name="Zifcakova L."/>
            <person name="Stursova M."/>
            <person name="Spatafora J.W."/>
            <person name="Tedersoo L."/>
            <person name="Vaario L.-M."/>
            <person name="Yamada A."/>
            <person name="Yan M."/>
            <person name="Wang P."/>
            <person name="Xu J."/>
            <person name="Bruns T."/>
            <person name="Baldrian P."/>
            <person name="Vilgalys R."/>
            <person name="Henrissat B."/>
            <person name="Grigoriev I.V."/>
            <person name="Hibbett D."/>
            <person name="Nagy L.G."/>
            <person name="Martin F.M."/>
        </authorList>
    </citation>
    <scope>NUCLEOTIDE SEQUENCE</scope>
    <source>
        <strain evidence="3">UH-Tt-Lm1</strain>
    </source>
</reference>
<reference evidence="3" key="1">
    <citation type="journal article" date="2020" name="Nat. Commun.">
        <title>Large-scale genome sequencing of mycorrhizal fungi provides insights into the early evolution of symbiotic traits.</title>
        <authorList>
            <person name="Miyauchi S."/>
            <person name="Kiss E."/>
            <person name="Kuo A."/>
            <person name="Drula E."/>
            <person name="Kohler A."/>
            <person name="Sanchez-Garcia M."/>
            <person name="Morin E."/>
            <person name="Andreopoulos B."/>
            <person name="Barry K.W."/>
            <person name="Bonito G."/>
            <person name="Buee M."/>
            <person name="Carver A."/>
            <person name="Chen C."/>
            <person name="Cichocki N."/>
            <person name="Clum A."/>
            <person name="Culley D."/>
            <person name="Crous P.W."/>
            <person name="Fauchery L."/>
            <person name="Girlanda M."/>
            <person name="Hayes R.D."/>
            <person name="Keri Z."/>
            <person name="LaButti K."/>
            <person name="Lipzen A."/>
            <person name="Lombard V."/>
            <person name="Magnuson J."/>
            <person name="Maillard F."/>
            <person name="Murat C."/>
            <person name="Nolan M."/>
            <person name="Ohm R.A."/>
            <person name="Pangilinan J."/>
            <person name="Pereira M.F."/>
            <person name="Perotto S."/>
            <person name="Peter M."/>
            <person name="Pfister S."/>
            <person name="Riley R."/>
            <person name="Sitrit Y."/>
            <person name="Stielow J.B."/>
            <person name="Szollosi G."/>
            <person name="Zifcakova L."/>
            <person name="Stursova M."/>
            <person name="Spatafora J.W."/>
            <person name="Tedersoo L."/>
            <person name="Vaario L.M."/>
            <person name="Yamada A."/>
            <person name="Yan M."/>
            <person name="Wang P."/>
            <person name="Xu J."/>
            <person name="Bruns T."/>
            <person name="Baldrian P."/>
            <person name="Vilgalys R."/>
            <person name="Dunand C."/>
            <person name="Henrissat B."/>
            <person name="Grigoriev I.V."/>
            <person name="Hibbett D."/>
            <person name="Nagy L.G."/>
            <person name="Martin F.M."/>
        </authorList>
    </citation>
    <scope>NUCLEOTIDE SEQUENCE</scope>
    <source>
        <strain evidence="3">UH-Tt-Lm1</strain>
    </source>
</reference>
<organism evidence="3 4">
    <name type="scientific">Thelephora terrestris</name>
    <dbReference type="NCBI Taxonomy" id="56493"/>
    <lineage>
        <taxon>Eukaryota</taxon>
        <taxon>Fungi</taxon>
        <taxon>Dikarya</taxon>
        <taxon>Basidiomycota</taxon>
        <taxon>Agaricomycotina</taxon>
        <taxon>Agaricomycetes</taxon>
        <taxon>Thelephorales</taxon>
        <taxon>Thelephoraceae</taxon>
        <taxon>Thelephora</taxon>
    </lineage>
</organism>
<feature type="compositionally biased region" description="Basic and acidic residues" evidence="1">
    <location>
        <begin position="357"/>
        <end position="368"/>
    </location>
</feature>
<name>A0A9P6L1Q8_9AGAM</name>
<keyword evidence="2" id="KW-1133">Transmembrane helix</keyword>
<evidence type="ECO:0000313" key="4">
    <source>
        <dbReference type="Proteomes" id="UP000736335"/>
    </source>
</evidence>
<dbReference type="OrthoDB" id="2020419at2759"/>
<comment type="caution">
    <text evidence="3">The sequence shown here is derived from an EMBL/GenBank/DDBJ whole genome shotgun (WGS) entry which is preliminary data.</text>
</comment>
<proteinExistence type="predicted"/>
<dbReference type="AlphaFoldDB" id="A0A9P6L1Q8"/>
<protein>
    <submittedName>
        <fullName evidence="3">Uncharacterized protein</fullName>
    </submittedName>
</protein>